<evidence type="ECO:0000313" key="2">
    <source>
        <dbReference type="EMBL" id="AOP47984.1"/>
    </source>
</evidence>
<organism evidence="2 3">
    <name type="scientific">Streptomyces lydicus</name>
    <dbReference type="NCBI Taxonomy" id="47763"/>
    <lineage>
        <taxon>Bacteria</taxon>
        <taxon>Bacillati</taxon>
        <taxon>Actinomycetota</taxon>
        <taxon>Actinomycetes</taxon>
        <taxon>Kitasatosporales</taxon>
        <taxon>Streptomycetaceae</taxon>
        <taxon>Streptomyces</taxon>
    </lineage>
</organism>
<dbReference type="Proteomes" id="UP000094094">
    <property type="component" value="Chromosome"/>
</dbReference>
<sequence>MGAAHTLGGPHLALEALPELGVPGELGADHLHRGWLPARGQGEEHLPHAALSQPRHQPEVP</sequence>
<dbReference type="KEGG" id="slc:SL103_18650"/>
<keyword evidence="3" id="KW-1185">Reference proteome</keyword>
<evidence type="ECO:0000256" key="1">
    <source>
        <dbReference type="SAM" id="MobiDB-lite"/>
    </source>
</evidence>
<dbReference type="EMBL" id="CP017157">
    <property type="protein sequence ID" value="AOP47984.1"/>
    <property type="molecule type" value="Genomic_DNA"/>
</dbReference>
<evidence type="ECO:0000313" key="3">
    <source>
        <dbReference type="Proteomes" id="UP000094094"/>
    </source>
</evidence>
<name>A0A1D7VMK9_9ACTN</name>
<gene>
    <name evidence="2" type="ORF">SL103_18650</name>
</gene>
<protein>
    <submittedName>
        <fullName evidence="2">Uncharacterized protein</fullName>
    </submittedName>
</protein>
<reference evidence="2 3" key="1">
    <citation type="submission" date="2016-09" db="EMBL/GenBank/DDBJ databases">
        <title>Complete genome sequencing of Streptomyces lydicus 103 and metabolic pathways analysis of antibiotic biosynthesis.</title>
        <authorList>
            <person name="Jia N."/>
            <person name="Ding M.-Z."/>
            <person name="Gao F."/>
            <person name="Yuan Y.-J."/>
        </authorList>
    </citation>
    <scope>NUCLEOTIDE SEQUENCE [LARGE SCALE GENOMIC DNA]</scope>
    <source>
        <strain evidence="2 3">103</strain>
    </source>
</reference>
<feature type="region of interest" description="Disordered" evidence="1">
    <location>
        <begin position="23"/>
        <end position="61"/>
    </location>
</feature>
<accession>A0A1D7VMK9</accession>
<dbReference type="AlphaFoldDB" id="A0A1D7VMK9"/>
<proteinExistence type="predicted"/>